<evidence type="ECO:0000313" key="5">
    <source>
        <dbReference type="EMBL" id="ERN41224.1"/>
    </source>
</evidence>
<dbReference type="EMBL" id="ASSJ01000052">
    <property type="protein sequence ID" value="ERN41224.1"/>
    <property type="molecule type" value="Genomic_DNA"/>
</dbReference>
<dbReference type="PANTHER" id="PTHR43800">
    <property type="entry name" value="PEPTIDYL-LYSINE N-ACETYLTRANSFERASE YJAB"/>
    <property type="match status" value="1"/>
</dbReference>
<dbReference type="PATRIC" id="fig|582515.4.peg.2473"/>
<dbReference type="STRING" id="582515.KR51_00021990"/>
<evidence type="ECO:0000259" key="4">
    <source>
        <dbReference type="PROSITE" id="PS51186"/>
    </source>
</evidence>
<dbReference type="InterPro" id="IPR016181">
    <property type="entry name" value="Acyl_CoA_acyltransferase"/>
</dbReference>
<accession>U5DKY5</accession>
<gene>
    <name evidence="5" type="ORF">KR51_00021990</name>
</gene>
<protein>
    <submittedName>
        <fullName evidence="5">Acetyltransferase</fullName>
    </submittedName>
</protein>
<evidence type="ECO:0000256" key="2">
    <source>
        <dbReference type="ARBA" id="ARBA00023315"/>
    </source>
</evidence>
<keyword evidence="1 5" id="KW-0808">Transferase</keyword>
<dbReference type="PROSITE" id="PS51186">
    <property type="entry name" value="GNAT"/>
    <property type="match status" value="1"/>
</dbReference>
<sequence>MTPAATDPADVLVRPVRFRDLDFLHAIAQAKDTAGGNDPDRQLEQMRRWFGPLKVLRWFPNPAQHALCISVAEQDDRAVGAIHVAPFNKQSSTWRVERVCVSPDANLGDVGSVLLRHCLETIWEARTWVLEVDVSDQQELGLYRRNGFQPLAQLTYWAIASEPLAQIAQNQPRLPNLLPAGNADAQLLYQLDTVSMPPLLRQVFDRHIDDFRTNILQAISRRVRQWFGNVEFVRGYVFEPQRKAAIGYFQLALCRDGSHAHAADLTVHPAYTWLYPELIAQMAQVAQTAPPQSLQLVSADYQPEREAYFEQLAAERIAHALLMSRSVWHKLREAKPAPALDRLQLSGMLQGLQPRRTPIPSRLPWLRTAFAQRLLGGSSRMQGSCQDGNDRVEPATNHPCNRPPSS</sequence>
<dbReference type="Pfam" id="PF13508">
    <property type="entry name" value="Acetyltransf_7"/>
    <property type="match status" value="1"/>
</dbReference>
<reference evidence="5 6" key="1">
    <citation type="submission" date="2013-05" db="EMBL/GenBank/DDBJ databases">
        <title>Draft genome sequence of Rubidibacter lacunae KORDI 51-2.</title>
        <authorList>
            <person name="Choi D.H."/>
            <person name="Noh J.H."/>
            <person name="Kwon K.-K."/>
            <person name="Lee J.-H."/>
            <person name="Ryu J.-Y."/>
        </authorList>
    </citation>
    <scope>NUCLEOTIDE SEQUENCE [LARGE SCALE GENOMIC DNA]</scope>
    <source>
        <strain evidence="5 6">KORDI 51-2</strain>
    </source>
</reference>
<keyword evidence="2" id="KW-0012">Acyltransferase</keyword>
<dbReference type="PANTHER" id="PTHR43800:SF1">
    <property type="entry name" value="PEPTIDYL-LYSINE N-ACETYLTRANSFERASE YJAB"/>
    <property type="match status" value="1"/>
</dbReference>
<dbReference type="InParanoid" id="U5DKY5"/>
<organism evidence="5 6">
    <name type="scientific">Rubidibacter lacunae KORDI 51-2</name>
    <dbReference type="NCBI Taxonomy" id="582515"/>
    <lineage>
        <taxon>Bacteria</taxon>
        <taxon>Bacillati</taxon>
        <taxon>Cyanobacteriota</taxon>
        <taxon>Cyanophyceae</taxon>
        <taxon>Oscillatoriophycideae</taxon>
        <taxon>Chroococcales</taxon>
        <taxon>Aphanothecaceae</taxon>
        <taxon>Rubidibacter</taxon>
    </lineage>
</organism>
<name>U5DKY5_9CHRO</name>
<dbReference type="SUPFAM" id="SSF55729">
    <property type="entry name" value="Acyl-CoA N-acyltransferases (Nat)"/>
    <property type="match status" value="1"/>
</dbReference>
<dbReference type="OrthoDB" id="551341at2"/>
<evidence type="ECO:0000313" key="6">
    <source>
        <dbReference type="Proteomes" id="UP000016960"/>
    </source>
</evidence>
<dbReference type="eggNOG" id="COG0456">
    <property type="taxonomic scope" value="Bacteria"/>
</dbReference>
<dbReference type="Proteomes" id="UP000016960">
    <property type="component" value="Unassembled WGS sequence"/>
</dbReference>
<dbReference type="CDD" id="cd04301">
    <property type="entry name" value="NAT_SF"/>
    <property type="match status" value="1"/>
</dbReference>
<dbReference type="RefSeq" id="WP_022607298.1">
    <property type="nucleotide sequence ID" value="NZ_ASSJ01000052.1"/>
</dbReference>
<comment type="caution">
    <text evidence="5">The sequence shown here is derived from an EMBL/GenBank/DDBJ whole genome shotgun (WGS) entry which is preliminary data.</text>
</comment>
<dbReference type="Gene3D" id="3.40.630.30">
    <property type="match status" value="1"/>
</dbReference>
<dbReference type="GO" id="GO:0016747">
    <property type="term" value="F:acyltransferase activity, transferring groups other than amino-acyl groups"/>
    <property type="evidence" value="ECO:0007669"/>
    <property type="project" value="InterPro"/>
</dbReference>
<feature type="region of interest" description="Disordered" evidence="3">
    <location>
        <begin position="378"/>
        <end position="406"/>
    </location>
</feature>
<dbReference type="InterPro" id="IPR000182">
    <property type="entry name" value="GNAT_dom"/>
</dbReference>
<proteinExistence type="predicted"/>
<evidence type="ECO:0000256" key="1">
    <source>
        <dbReference type="ARBA" id="ARBA00022679"/>
    </source>
</evidence>
<keyword evidence="6" id="KW-1185">Reference proteome</keyword>
<dbReference type="AlphaFoldDB" id="U5DKY5"/>
<feature type="domain" description="N-acetyltransferase" evidence="4">
    <location>
        <begin position="11"/>
        <end position="165"/>
    </location>
</feature>
<evidence type="ECO:0000256" key="3">
    <source>
        <dbReference type="SAM" id="MobiDB-lite"/>
    </source>
</evidence>